<keyword evidence="9" id="KW-1185">Reference proteome</keyword>
<dbReference type="PANTHER" id="PTHR23316">
    <property type="entry name" value="IMPORTIN ALPHA"/>
    <property type="match status" value="1"/>
</dbReference>
<feature type="compositionally biased region" description="Basic and acidic residues" evidence="7">
    <location>
        <begin position="117"/>
        <end position="132"/>
    </location>
</feature>
<dbReference type="SMART" id="SM00185">
    <property type="entry name" value="ARM"/>
    <property type="match status" value="7"/>
</dbReference>
<keyword evidence="2 5" id="KW-0813">Transport</keyword>
<dbReference type="InterPro" id="IPR000225">
    <property type="entry name" value="Armadillo"/>
</dbReference>
<feature type="repeat" description="ARM" evidence="6">
    <location>
        <begin position="416"/>
        <end position="458"/>
    </location>
</feature>
<feature type="compositionally biased region" description="Basic and acidic residues" evidence="7">
    <location>
        <begin position="51"/>
        <end position="64"/>
    </location>
</feature>
<feature type="region of interest" description="Disordered" evidence="7">
    <location>
        <begin position="1"/>
        <end position="138"/>
    </location>
</feature>
<feature type="repeat" description="ARM" evidence="6">
    <location>
        <begin position="458"/>
        <end position="486"/>
    </location>
</feature>
<dbReference type="PIRSF" id="PIRSF005673">
    <property type="entry name" value="Importin_alpha"/>
    <property type="match status" value="1"/>
</dbReference>
<dbReference type="AlphaFoldDB" id="A0AAW0SN91"/>
<name>A0AAW0SN91_SCYPA</name>
<proteinExistence type="inferred from homology"/>
<comment type="similarity">
    <text evidence="1 5">Belongs to the importin alpha family.</text>
</comment>
<organism evidence="8 9">
    <name type="scientific">Scylla paramamosain</name>
    <name type="common">Mud crab</name>
    <dbReference type="NCBI Taxonomy" id="85552"/>
    <lineage>
        <taxon>Eukaryota</taxon>
        <taxon>Metazoa</taxon>
        <taxon>Ecdysozoa</taxon>
        <taxon>Arthropoda</taxon>
        <taxon>Crustacea</taxon>
        <taxon>Multicrustacea</taxon>
        <taxon>Malacostraca</taxon>
        <taxon>Eumalacostraca</taxon>
        <taxon>Eucarida</taxon>
        <taxon>Decapoda</taxon>
        <taxon>Pleocyemata</taxon>
        <taxon>Brachyura</taxon>
        <taxon>Eubrachyura</taxon>
        <taxon>Portunoidea</taxon>
        <taxon>Portunidae</taxon>
        <taxon>Portuninae</taxon>
        <taxon>Scylla</taxon>
    </lineage>
</organism>
<dbReference type="Gene3D" id="1.25.10.10">
    <property type="entry name" value="Leucine-rich Repeat Variant"/>
    <property type="match status" value="1"/>
</dbReference>
<feature type="repeat" description="ARM" evidence="6">
    <location>
        <begin position="186"/>
        <end position="229"/>
    </location>
</feature>
<evidence type="ECO:0000256" key="5">
    <source>
        <dbReference type="PIRNR" id="PIRNR005673"/>
    </source>
</evidence>
<dbReference type="GO" id="GO:0006606">
    <property type="term" value="P:protein import into nucleus"/>
    <property type="evidence" value="ECO:0007669"/>
    <property type="project" value="InterPro"/>
</dbReference>
<feature type="repeat" description="ARM" evidence="6">
    <location>
        <begin position="229"/>
        <end position="271"/>
    </location>
</feature>
<dbReference type="Proteomes" id="UP001487740">
    <property type="component" value="Unassembled WGS sequence"/>
</dbReference>
<dbReference type="Pfam" id="PF00514">
    <property type="entry name" value="Arm"/>
    <property type="match status" value="4"/>
</dbReference>
<dbReference type="PROSITE" id="PS50176">
    <property type="entry name" value="ARM_REPEAT"/>
    <property type="match status" value="4"/>
</dbReference>
<dbReference type="InterPro" id="IPR011989">
    <property type="entry name" value="ARM-like"/>
</dbReference>
<evidence type="ECO:0000313" key="8">
    <source>
        <dbReference type="EMBL" id="KAK8376810.1"/>
    </source>
</evidence>
<comment type="caution">
    <text evidence="8">The sequence shown here is derived from an EMBL/GenBank/DDBJ whole genome shotgun (WGS) entry which is preliminary data.</text>
</comment>
<gene>
    <name evidence="8" type="ORF">O3P69_010023</name>
</gene>
<reference evidence="8 9" key="1">
    <citation type="submission" date="2023-03" db="EMBL/GenBank/DDBJ databases">
        <title>High-quality genome of Scylla paramamosain provides insights in environmental adaptation.</title>
        <authorList>
            <person name="Zhang L."/>
        </authorList>
    </citation>
    <scope>NUCLEOTIDE SEQUENCE [LARGE SCALE GENOMIC DNA]</scope>
    <source>
        <strain evidence="8">LZ_2023a</strain>
        <tissue evidence="8">Muscle</tissue>
    </source>
</reference>
<protein>
    <recommendedName>
        <fullName evidence="5">Importin subunit alpha</fullName>
    </recommendedName>
</protein>
<dbReference type="EMBL" id="JARAKH010000048">
    <property type="protein sequence ID" value="KAK8376810.1"/>
    <property type="molecule type" value="Genomic_DNA"/>
</dbReference>
<feature type="compositionally biased region" description="Low complexity" evidence="7">
    <location>
        <begin position="1"/>
        <end position="18"/>
    </location>
</feature>
<evidence type="ECO:0000313" key="9">
    <source>
        <dbReference type="Proteomes" id="UP001487740"/>
    </source>
</evidence>
<accession>A0AAW0SN91</accession>
<dbReference type="GO" id="GO:0061608">
    <property type="term" value="F:nuclear import signal receptor activity"/>
    <property type="evidence" value="ECO:0007669"/>
    <property type="project" value="InterPro"/>
</dbReference>
<evidence type="ECO:0000256" key="6">
    <source>
        <dbReference type="PROSITE-ProRule" id="PRU00259"/>
    </source>
</evidence>
<evidence type="ECO:0000256" key="3">
    <source>
        <dbReference type="ARBA" id="ARBA00022737"/>
    </source>
</evidence>
<evidence type="ECO:0000256" key="4">
    <source>
        <dbReference type="ARBA" id="ARBA00022927"/>
    </source>
</evidence>
<dbReference type="SUPFAM" id="SSF48371">
    <property type="entry name" value="ARM repeat"/>
    <property type="match status" value="1"/>
</dbReference>
<evidence type="ECO:0000256" key="2">
    <source>
        <dbReference type="ARBA" id="ARBA00022448"/>
    </source>
</evidence>
<keyword evidence="4 5" id="KW-0653">Protein transport</keyword>
<dbReference type="GO" id="GO:0005737">
    <property type="term" value="C:cytoplasm"/>
    <property type="evidence" value="ECO:0007669"/>
    <property type="project" value="InterPro"/>
</dbReference>
<evidence type="ECO:0000256" key="1">
    <source>
        <dbReference type="ARBA" id="ARBA00010394"/>
    </source>
</evidence>
<dbReference type="InterPro" id="IPR024931">
    <property type="entry name" value="Importin_alpha"/>
</dbReference>
<dbReference type="InterPro" id="IPR016024">
    <property type="entry name" value="ARM-type_fold"/>
</dbReference>
<evidence type="ECO:0000256" key="7">
    <source>
        <dbReference type="SAM" id="MobiDB-lite"/>
    </source>
</evidence>
<sequence>MSLSAASTSSSGCPGGSLMKDMDSIRERRAKLQSIIHSMRPPALTLNSSDLKSRDSRRLGDKLHLSSSSTPDPHPRRPHRTSSLRPFTQHLPDIMKREGSSQSAPEASRQPASFSRRPYETGRSRHMVSEDYKSDEDAEYTQETLEEIVRGIKSNSRKRRLENTIRARKLLSIEVGPPIKEFLKAGILRPLIPYVQQQEDSTLQLEATWVLTNLASGTAAHTAAVVDGGAVPVLIGALAGGDEEVAEQAAWALGNIIGEERYRNQVVSAGVVTPLLAALHHGRASSSSTSSSSASSSPSISSPVSLVRVVAWVLANIFRHKGLVMEKQERQACIATLKTLLSHPDCEVTVDALWTVSYIAVGDEEGQREAVEADILPDLVTHLGAKERQKVIPALRATGNLVMGSNDLTDAVLAAGVLPHYSRLLVSPHHNLRREVSWALSNVTAGNRNQIQQVIDGGLLPQLVEVIGQNHLDVQREAAWALSNLTTCGSPEQLGELLLAGGASALTSVLAVSETGTVGVVLSALQKILKIPNLRNEAVRQVRVAQGVQRLEALQGYVDSDIKERATEILNTYFQENTEGRDEGS</sequence>
<feature type="compositionally biased region" description="Polar residues" evidence="7">
    <location>
        <begin position="100"/>
        <end position="113"/>
    </location>
</feature>
<keyword evidence="3" id="KW-0677">Repeat</keyword>